<protein>
    <recommendedName>
        <fullName evidence="3">Alpha-galactosidase</fullName>
    </recommendedName>
</protein>
<comment type="caution">
    <text evidence="1">The sequence shown here is derived from an EMBL/GenBank/DDBJ whole genome shotgun (WGS) entry which is preliminary data.</text>
</comment>
<dbReference type="EMBL" id="JBHLVF010000006">
    <property type="protein sequence ID" value="MFC0390105.1"/>
    <property type="molecule type" value="Genomic_DNA"/>
</dbReference>
<evidence type="ECO:0000313" key="2">
    <source>
        <dbReference type="Proteomes" id="UP001589818"/>
    </source>
</evidence>
<dbReference type="InterPro" id="IPR013785">
    <property type="entry name" value="Aldolase_TIM"/>
</dbReference>
<proteinExistence type="predicted"/>
<dbReference type="Proteomes" id="UP001589818">
    <property type="component" value="Unassembled WGS sequence"/>
</dbReference>
<gene>
    <name evidence="1" type="ORF">ACFFJ8_01825</name>
</gene>
<dbReference type="SUPFAM" id="SSF51445">
    <property type="entry name" value="(Trans)glycosidases"/>
    <property type="match status" value="1"/>
</dbReference>
<sequence length="640" mass="72871">MGISIQNNKIVIQNDYIYREIDISEGLATTEYNIRPNGKKRGEYWYPVFSFESNLPYEAAVTIDGKTYEAGPWKHRLNWDREGAFYVANAEVSKGCFGDILHLTCTRRHKGLPPVELVIEYEIADELPMLTKNVRVYNVSSSPITVDNVTVDIVRLFEGKIELSVFSDYYWSIQKEDDYYVPFSRFEFPKPIGMELIQGEHFETFKCYEAVTSGNKDEASIILHRLYKQIAPWITSPQIKQIVATCKSYEELLAFADNAAEDGVESVEFFVGQLFTNTGDYIPRPDLFPNGEEDMKMLVDYYHSKNLTVLPYCSTTIAWHSSEICKQHPEWQYLGPDGIRYSPEGLGNMCYQSPWGDYIRTKLLHLLDHIGFDGLAIDGPYHGLPCLEADHSHANPQSVEFMNWMWEKRFFKEITDRNKMITAPQEMQSMFLGLSQRPGGYREEDQNVMGGMRLVTQSRAFVYDSRYKDPACATWTSANLETYHGHSIEPSEENTATYDHALGGMFGYGHSGVLYGKKAYIGNKTNTIFQKWISFYKKYRATLAGEMVHLARPNGFEPDAVMHVSMEAEIPSVLVVFNPVDEEKTITLELPLKYAGFAGGEEALIETIGAVNLDSRGHGVVTLTLQPHEIATMEIIKRMG</sequence>
<dbReference type="Gene3D" id="3.20.20.70">
    <property type="entry name" value="Aldolase class I"/>
    <property type="match status" value="1"/>
</dbReference>
<evidence type="ECO:0008006" key="3">
    <source>
        <dbReference type="Google" id="ProtNLM"/>
    </source>
</evidence>
<keyword evidence="2" id="KW-1185">Reference proteome</keyword>
<accession>A0ABV6J2L0</accession>
<evidence type="ECO:0000313" key="1">
    <source>
        <dbReference type="EMBL" id="MFC0390105.1"/>
    </source>
</evidence>
<organism evidence="1 2">
    <name type="scientific">Paenibacillus mendelii</name>
    <dbReference type="NCBI Taxonomy" id="206163"/>
    <lineage>
        <taxon>Bacteria</taxon>
        <taxon>Bacillati</taxon>
        <taxon>Bacillota</taxon>
        <taxon>Bacilli</taxon>
        <taxon>Bacillales</taxon>
        <taxon>Paenibacillaceae</taxon>
        <taxon>Paenibacillus</taxon>
    </lineage>
</organism>
<name>A0ABV6J2L0_9BACL</name>
<dbReference type="RefSeq" id="WP_204820800.1">
    <property type="nucleotide sequence ID" value="NZ_JANHOF010000020.1"/>
</dbReference>
<reference evidence="1 2" key="1">
    <citation type="submission" date="2024-09" db="EMBL/GenBank/DDBJ databases">
        <authorList>
            <person name="Sun Q."/>
            <person name="Mori K."/>
        </authorList>
    </citation>
    <scope>NUCLEOTIDE SEQUENCE [LARGE SCALE GENOMIC DNA]</scope>
    <source>
        <strain evidence="1 2">CCM 4839</strain>
    </source>
</reference>
<dbReference type="InterPro" id="IPR017853">
    <property type="entry name" value="GH"/>
</dbReference>